<evidence type="ECO:0000313" key="5">
    <source>
        <dbReference type="Proteomes" id="UP000831775"/>
    </source>
</evidence>
<dbReference type="SMART" id="SM00822">
    <property type="entry name" value="PKS_KR"/>
    <property type="match status" value="1"/>
</dbReference>
<evidence type="ECO:0000259" key="3">
    <source>
        <dbReference type="SMART" id="SM00822"/>
    </source>
</evidence>
<accession>A0ABY4FSK9</accession>
<comment type="similarity">
    <text evidence="1">Belongs to the short-chain dehydrogenases/reductases (SDR) family.</text>
</comment>
<proteinExistence type="inferred from homology"/>
<dbReference type="NCBIfam" id="NF004847">
    <property type="entry name" value="PRK06198.1"/>
    <property type="match status" value="1"/>
</dbReference>
<dbReference type="PRINTS" id="PR00081">
    <property type="entry name" value="GDHRDH"/>
</dbReference>
<sequence>MRALMQDRVVLVTGGTQGLGLAIAQAAAREGASGVAIVGRNAEKAERAAEGIRASGRDADVTTEVLPIVADLGVDGEAERAVAETIARFGRVDSLVNAAGATSRGTLLDTTRELLTEHLTLNITVPFMTMQGAVADMRRRGAPGTILNIITMSMHGGQPYLAPYVASKAGLAGLTKNAAFAHRFDRIRINGLNIGWTATPGEAVTQQTFHGADDGWLAEASAAQPMGKLGQPDEIADAVVFLLSERSGVVTGSIIDWDQNVPGAYE</sequence>
<evidence type="ECO:0000256" key="2">
    <source>
        <dbReference type="ARBA" id="ARBA00023002"/>
    </source>
</evidence>
<dbReference type="PRINTS" id="PR00080">
    <property type="entry name" value="SDRFAMILY"/>
</dbReference>
<keyword evidence="2" id="KW-0560">Oxidoreductase</keyword>
<keyword evidence="5" id="KW-1185">Reference proteome</keyword>
<dbReference type="PANTHER" id="PTHR42760">
    <property type="entry name" value="SHORT-CHAIN DEHYDROGENASES/REDUCTASES FAMILY MEMBER"/>
    <property type="match status" value="1"/>
</dbReference>
<dbReference type="Proteomes" id="UP000831775">
    <property type="component" value="Chromosome"/>
</dbReference>
<organism evidence="4 5">
    <name type="scientific">Leucobacter rhizosphaerae</name>
    <dbReference type="NCBI Taxonomy" id="2932245"/>
    <lineage>
        <taxon>Bacteria</taxon>
        <taxon>Bacillati</taxon>
        <taxon>Actinomycetota</taxon>
        <taxon>Actinomycetes</taxon>
        <taxon>Micrococcales</taxon>
        <taxon>Microbacteriaceae</taxon>
        <taxon>Leucobacter</taxon>
    </lineage>
</organism>
<reference evidence="4 5" key="1">
    <citation type="submission" date="2022-04" db="EMBL/GenBank/DDBJ databases">
        <title>Leucobacter sp. isolated from rhizosphere of onion.</title>
        <authorList>
            <person name="Won M."/>
            <person name="Lee C.-M."/>
            <person name="Woen H.-Y."/>
            <person name="Kwon S.-W."/>
        </authorList>
    </citation>
    <scope>NUCLEOTIDE SEQUENCE [LARGE SCALE GENOMIC DNA]</scope>
    <source>
        <strain evidence="4 5">H25R-14</strain>
    </source>
</reference>
<protein>
    <submittedName>
        <fullName evidence="4">SDR family oxidoreductase</fullName>
    </submittedName>
</protein>
<evidence type="ECO:0000313" key="4">
    <source>
        <dbReference type="EMBL" id="UOQ59267.1"/>
    </source>
</evidence>
<dbReference type="PANTHER" id="PTHR42760:SF133">
    <property type="entry name" value="3-OXOACYL-[ACYL-CARRIER-PROTEIN] REDUCTASE"/>
    <property type="match status" value="1"/>
</dbReference>
<dbReference type="CDD" id="cd05233">
    <property type="entry name" value="SDR_c"/>
    <property type="match status" value="1"/>
</dbReference>
<evidence type="ECO:0000256" key="1">
    <source>
        <dbReference type="ARBA" id="ARBA00006484"/>
    </source>
</evidence>
<dbReference type="Gene3D" id="3.40.50.720">
    <property type="entry name" value="NAD(P)-binding Rossmann-like Domain"/>
    <property type="match status" value="1"/>
</dbReference>
<name>A0ABY4FSK9_9MICO</name>
<dbReference type="InterPro" id="IPR002347">
    <property type="entry name" value="SDR_fam"/>
</dbReference>
<dbReference type="SUPFAM" id="SSF51735">
    <property type="entry name" value="NAD(P)-binding Rossmann-fold domains"/>
    <property type="match status" value="1"/>
</dbReference>
<gene>
    <name evidence="4" type="ORF">MUN76_09370</name>
</gene>
<dbReference type="InterPro" id="IPR057326">
    <property type="entry name" value="KR_dom"/>
</dbReference>
<dbReference type="EMBL" id="CP095043">
    <property type="protein sequence ID" value="UOQ59267.1"/>
    <property type="molecule type" value="Genomic_DNA"/>
</dbReference>
<dbReference type="InterPro" id="IPR036291">
    <property type="entry name" value="NAD(P)-bd_dom_sf"/>
</dbReference>
<dbReference type="Pfam" id="PF13561">
    <property type="entry name" value="adh_short_C2"/>
    <property type="match status" value="1"/>
</dbReference>
<feature type="domain" description="Ketoreductase" evidence="3">
    <location>
        <begin position="8"/>
        <end position="260"/>
    </location>
</feature>